<evidence type="ECO:0000256" key="1">
    <source>
        <dbReference type="SAM" id="Phobius"/>
    </source>
</evidence>
<name>D9WXM3_STRVT</name>
<proteinExistence type="predicted"/>
<organism evidence="2 3">
    <name type="scientific">Streptomyces viridochromogenes (strain DSM 40736 / JCM 4977 / BCRC 1201 / Tue 494)</name>
    <dbReference type="NCBI Taxonomy" id="591159"/>
    <lineage>
        <taxon>Bacteria</taxon>
        <taxon>Bacillati</taxon>
        <taxon>Actinomycetota</taxon>
        <taxon>Actinomycetes</taxon>
        <taxon>Kitasatosporales</taxon>
        <taxon>Streptomycetaceae</taxon>
        <taxon>Streptomyces</taxon>
    </lineage>
</organism>
<dbReference type="STRING" id="591159.SSQG_03586"/>
<keyword evidence="3" id="KW-1185">Reference proteome</keyword>
<keyword evidence="1" id="KW-1133">Transmembrane helix</keyword>
<sequence>MNDADFRAPKKQHREPGAIHRTLRRVVGGVRNFLADTQERARRSYWSYRDRHYVRNWPQVIGRSISGVLIFVLAMAFVAWMAWGIVELLSPAPRNPGPFEKGCTGHPLACSGLASGLTTLFLFALTALLFLVAAYWPVKRKYLKTVRNNPHGVVPTAGRIFGEVVGRDALCHTILKEVTAKENPRPQLIMGGAGAGKTAVLLKLAEKLAKERYIPVPIRLREKQARETKDRENLDFEALGEQRFYEIIRTRSRIMPFTVDPKKLWQKLRNNGRIVVLADGLEELLISDGIGSGRDILIRDAVQRANEQNLPLVIASRPHDPIRGINASLIDLEPLNEEEALDYLRSSQDHSTEDEQRLKYVVRVARVVESPLYLQLMKELCDQGLTKHLRYRDADTDLDTRSHEILTNQRLHLLKTWVTAVSDGMLHRHVQISTDVRRKVIDQISLLACIGLQRDSVVVEFRYLFEGRPETHEPLEDCTKVKDKLKKLQSASGIGRELATTLGAKLGLVEPYGDGLRFPHSIMQAYLGSRMMHIALSPEYIRDAMWKRVEGEEHLDVGNEFLLALSMYAYSHGTSFSAAGEMLDREKEDLLLKLEPWYKRLNFDEGFDTFEKAMRGADPSKVLEVFIHAFEIDSEMGGARFAGIAERLVGWIKNKQGEEKIVTDQWTIGQAKLRLARSLATTLHNLEDSRALYKGMPQRNQKAEVLEEGLRKGYEALNAIAGTDRSHGIRLAAVQEFADSGTKGISTLRNLDERREEEKDSPGEWEEVARSWLLPMLFGSASVWHKQYTGDNSQHSHNLEWVNEEFERVLHGAMGGASPEGEGGCLVKQVALAQGFKYAANRRRQHRHNTPECESYLISRANSLLRRTDFWFTQLTLIQALCLWHMPDADSEHPEPERLTYSQARSKVNAWLDTAGTEARSPLAVTNGRRVHHPFVTAGADMAVLALEHHAPERFLWIDEFGVVSRVGSESRHLDRMNTIDHLWVPPSAGWSLLDPRARKLVADVLLLLNLADRGDPPSSKDFETRLKQTGGTDLPSCLRGDRGWLDPCRPGSTEKLTLGRENCASGCPVQLCPYPPKSDNIHQSEMSEAFCRKQRELVAKHRFLNFRQTMWWQGASLPNMRSFWESMEDRAQGRRPRSQ</sequence>
<dbReference type="InterPro" id="IPR027417">
    <property type="entry name" value="P-loop_NTPase"/>
</dbReference>
<dbReference type="Gene3D" id="3.40.50.300">
    <property type="entry name" value="P-loop containing nucleotide triphosphate hydrolases"/>
    <property type="match status" value="1"/>
</dbReference>
<accession>D9WXM3</accession>
<dbReference type="EMBL" id="GG657757">
    <property type="protein sequence ID" value="EFL33068.1"/>
    <property type="molecule type" value="Genomic_DNA"/>
</dbReference>
<feature type="transmembrane region" description="Helical" evidence="1">
    <location>
        <begin position="65"/>
        <end position="86"/>
    </location>
</feature>
<reference evidence="3" key="1">
    <citation type="submission" date="2009-02" db="EMBL/GenBank/DDBJ databases">
        <title>Annotation of Streptomyces viridochromogenes strain DSM 40736.</title>
        <authorList>
            <consortium name="The Broad Institute Genome Sequencing Platform"/>
            <consortium name="Broad Institute Microbial Sequencing Center"/>
            <person name="Fischbach M."/>
            <person name="Godfrey P."/>
            <person name="Ward D."/>
            <person name="Young S."/>
            <person name="Zeng Q."/>
            <person name="Koehrsen M."/>
            <person name="Alvarado L."/>
            <person name="Berlin A.M."/>
            <person name="Bochicchio J."/>
            <person name="Borenstein D."/>
            <person name="Chapman S.B."/>
            <person name="Chen Z."/>
            <person name="Engels R."/>
            <person name="Freedman E."/>
            <person name="Gellesch M."/>
            <person name="Goldberg J."/>
            <person name="Griggs A."/>
            <person name="Gujja S."/>
            <person name="Heilman E.R."/>
            <person name="Heiman D.I."/>
            <person name="Hepburn T.A."/>
            <person name="Howarth C."/>
            <person name="Jen D."/>
            <person name="Larson L."/>
            <person name="Lewis B."/>
            <person name="Mehta T."/>
            <person name="Park D."/>
            <person name="Pearson M."/>
            <person name="Richards J."/>
            <person name="Roberts A."/>
            <person name="Saif S."/>
            <person name="Shea T.D."/>
            <person name="Shenoy N."/>
            <person name="Sisk P."/>
            <person name="Stolte C."/>
            <person name="Sykes S.N."/>
            <person name="Thomson T."/>
            <person name="Walk T."/>
            <person name="White J."/>
            <person name="Yandava C."/>
            <person name="Straight P."/>
            <person name="Clardy J."/>
            <person name="Hung D."/>
            <person name="Kolter R."/>
            <person name="Mekalanos J."/>
            <person name="Walker S."/>
            <person name="Walsh C.T."/>
            <person name="Wieland-Brown L.C."/>
            <person name="Haas B."/>
            <person name="Nusbaum C."/>
            <person name="Birren B."/>
        </authorList>
    </citation>
    <scope>NUCLEOTIDE SEQUENCE [LARGE SCALE GENOMIC DNA]</scope>
    <source>
        <strain evidence="3">DSM 40736 / JCM 4977 / BCRC 1201 / Tue 494</strain>
    </source>
</reference>
<dbReference type="HOGENOM" id="CLU_279648_0_0_11"/>
<dbReference type="RefSeq" id="WP_003991178.1">
    <property type="nucleotide sequence ID" value="NZ_GG657757.1"/>
</dbReference>
<dbReference type="SUPFAM" id="SSF52540">
    <property type="entry name" value="P-loop containing nucleoside triphosphate hydrolases"/>
    <property type="match status" value="1"/>
</dbReference>
<evidence type="ECO:0000313" key="2">
    <source>
        <dbReference type="EMBL" id="EFL33068.1"/>
    </source>
</evidence>
<keyword evidence="1" id="KW-0472">Membrane</keyword>
<feature type="transmembrane region" description="Helical" evidence="1">
    <location>
        <begin position="117"/>
        <end position="138"/>
    </location>
</feature>
<dbReference type="OrthoDB" id="3544511at2"/>
<dbReference type="AlphaFoldDB" id="D9WXM3"/>
<evidence type="ECO:0000313" key="3">
    <source>
        <dbReference type="Proteomes" id="UP000004184"/>
    </source>
</evidence>
<dbReference type="Proteomes" id="UP000004184">
    <property type="component" value="Unassembled WGS sequence"/>
</dbReference>
<gene>
    <name evidence="2" type="ORF">SSQG_03586</name>
</gene>
<keyword evidence="1" id="KW-0812">Transmembrane</keyword>
<protein>
    <submittedName>
        <fullName evidence="2">Predicted protein</fullName>
    </submittedName>
</protein>